<evidence type="ECO:0000313" key="5">
    <source>
        <dbReference type="EMBL" id="MBJ6750260.1"/>
    </source>
</evidence>
<dbReference type="EMBL" id="JAEMHL010000003">
    <property type="protein sequence ID" value="MBJ6750260.1"/>
    <property type="molecule type" value="Genomic_DNA"/>
</dbReference>
<dbReference type="Gene3D" id="1.10.10.10">
    <property type="entry name" value="Winged helix-like DNA-binding domain superfamily/Winged helix DNA-binding domain"/>
    <property type="match status" value="1"/>
</dbReference>
<dbReference type="InterPro" id="IPR036388">
    <property type="entry name" value="WH-like_DNA-bd_sf"/>
</dbReference>
<keyword evidence="2" id="KW-0238">DNA-binding</keyword>
<dbReference type="PANTHER" id="PTHR43537:SF52">
    <property type="entry name" value="FATTY ACID METABOLISM REGULATOR PROTEIN"/>
    <property type="match status" value="1"/>
</dbReference>
<evidence type="ECO:0000256" key="1">
    <source>
        <dbReference type="ARBA" id="ARBA00023015"/>
    </source>
</evidence>
<dbReference type="InterPro" id="IPR000524">
    <property type="entry name" value="Tscrpt_reg_HTH_GntR"/>
</dbReference>
<dbReference type="Pfam" id="PF07840">
    <property type="entry name" value="FadR_C"/>
    <property type="match status" value="1"/>
</dbReference>
<dbReference type="SMART" id="SM00345">
    <property type="entry name" value="HTH_GNTR"/>
    <property type="match status" value="1"/>
</dbReference>
<keyword evidence="1" id="KW-0805">Transcription regulation</keyword>
<dbReference type="Gene3D" id="1.20.120.530">
    <property type="entry name" value="GntR ligand-binding domain-like"/>
    <property type="match status" value="1"/>
</dbReference>
<gene>
    <name evidence="5" type="ORF">JFN91_08550</name>
</gene>
<dbReference type="SMART" id="SM00895">
    <property type="entry name" value="FCD"/>
    <property type="match status" value="1"/>
</dbReference>
<reference evidence="5 6" key="1">
    <citation type="submission" date="2020-12" db="EMBL/GenBank/DDBJ databases">
        <title>Geomonas sp. Red421, isolated from paddy soil.</title>
        <authorList>
            <person name="Xu Z."/>
            <person name="Zhang Z."/>
            <person name="Masuda Y."/>
            <person name="Itoh H."/>
            <person name="Senoo K."/>
        </authorList>
    </citation>
    <scope>NUCLEOTIDE SEQUENCE [LARGE SCALE GENOMIC DNA]</scope>
    <source>
        <strain evidence="5 6">Red421</strain>
    </source>
</reference>
<keyword evidence="3" id="KW-0804">Transcription</keyword>
<feature type="domain" description="HTH gntR-type" evidence="4">
    <location>
        <begin position="2"/>
        <end position="70"/>
    </location>
</feature>
<dbReference type="InterPro" id="IPR012318">
    <property type="entry name" value="HTH_CRP"/>
</dbReference>
<keyword evidence="6" id="KW-1185">Reference proteome</keyword>
<proteinExistence type="predicted"/>
<dbReference type="PRINTS" id="PR00035">
    <property type="entry name" value="HTHGNTR"/>
</dbReference>
<dbReference type="SUPFAM" id="SSF48008">
    <property type="entry name" value="GntR ligand-binding domain-like"/>
    <property type="match status" value="1"/>
</dbReference>
<accession>A0ABS0YD73</accession>
<dbReference type="Pfam" id="PF00392">
    <property type="entry name" value="GntR"/>
    <property type="match status" value="1"/>
</dbReference>
<dbReference type="InterPro" id="IPR011711">
    <property type="entry name" value="GntR_C"/>
</dbReference>
<dbReference type="InterPro" id="IPR028374">
    <property type="entry name" value="FadR_C"/>
</dbReference>
<name>A0ABS0YD73_9BACT</name>
<dbReference type="PROSITE" id="PS50949">
    <property type="entry name" value="HTH_GNTR"/>
    <property type="match status" value="1"/>
</dbReference>
<organism evidence="5 6">
    <name type="scientific">Geomonas anaerohicana</name>
    <dbReference type="NCBI Taxonomy" id="2798583"/>
    <lineage>
        <taxon>Bacteria</taxon>
        <taxon>Pseudomonadati</taxon>
        <taxon>Thermodesulfobacteriota</taxon>
        <taxon>Desulfuromonadia</taxon>
        <taxon>Geobacterales</taxon>
        <taxon>Geobacteraceae</taxon>
        <taxon>Geomonas</taxon>
    </lineage>
</organism>
<comment type="caution">
    <text evidence="5">The sequence shown here is derived from an EMBL/GenBank/DDBJ whole genome shotgun (WGS) entry which is preliminary data.</text>
</comment>
<evidence type="ECO:0000256" key="3">
    <source>
        <dbReference type="ARBA" id="ARBA00023163"/>
    </source>
</evidence>
<dbReference type="SUPFAM" id="SSF46785">
    <property type="entry name" value="Winged helix' DNA-binding domain"/>
    <property type="match status" value="1"/>
</dbReference>
<dbReference type="PANTHER" id="PTHR43537">
    <property type="entry name" value="TRANSCRIPTIONAL REGULATOR, GNTR FAMILY"/>
    <property type="match status" value="1"/>
</dbReference>
<dbReference type="SMART" id="SM00419">
    <property type="entry name" value="HTH_CRP"/>
    <property type="match status" value="1"/>
</dbReference>
<dbReference type="Proteomes" id="UP000614714">
    <property type="component" value="Unassembled WGS sequence"/>
</dbReference>
<evidence type="ECO:0000256" key="2">
    <source>
        <dbReference type="ARBA" id="ARBA00023125"/>
    </source>
</evidence>
<dbReference type="InterPro" id="IPR036390">
    <property type="entry name" value="WH_DNA-bd_sf"/>
</dbReference>
<evidence type="ECO:0000313" key="6">
    <source>
        <dbReference type="Proteomes" id="UP000614714"/>
    </source>
</evidence>
<protein>
    <submittedName>
        <fullName evidence="5">GntR family transcriptional regulator</fullName>
    </submittedName>
</protein>
<dbReference type="CDD" id="cd07377">
    <property type="entry name" value="WHTH_GntR"/>
    <property type="match status" value="1"/>
</dbReference>
<evidence type="ECO:0000259" key="4">
    <source>
        <dbReference type="PROSITE" id="PS50949"/>
    </source>
</evidence>
<dbReference type="InterPro" id="IPR008920">
    <property type="entry name" value="TF_FadR/GntR_C"/>
</dbReference>
<sequence length="234" mass="26417">MRKTCQMVEKALVDGMLKGEFKPGSPLLSERDLAERFAVSRTTVREALQKLQDAGWISVQQRHVTIVKDFWSQGDLEILSSITRNSDPFPFELATHLLELRVQFAPDYARRAVENNAAGVAAVLRKAEKLRNCSSALVNFDWELHLAMAVMSGNRIYPLMLNTFSGIYSKLRYSLFSRDKHRLQLRDYYRDMLAAATAGNALLAENITRAAMLVRLNDFKLYFGSLAPDCPAPA</sequence>
<dbReference type="RefSeq" id="WP_199388776.1">
    <property type="nucleotide sequence ID" value="NZ_JAEMHL010000003.1"/>
</dbReference>